<dbReference type="AlphaFoldDB" id="A0A564URV1"/>
<sequence length="79" mass="9104">MPEKTLHPCDAYRIMLRDYPDVLNIEQMCEILGISTKTGYALLKNGKVQHLRIGRFYRIPKAHLLTYLIAFAPDNIAQT</sequence>
<proteinExistence type="predicted"/>
<dbReference type="Proteomes" id="UP000406184">
    <property type="component" value="Unassembled WGS sequence"/>
</dbReference>
<accession>A0A564URV1</accession>
<name>A0A564URV1_9FIRM</name>
<dbReference type="RefSeq" id="WP_411706448.1">
    <property type="nucleotide sequence ID" value="NZ_CABHMY010000177.1"/>
</dbReference>
<evidence type="ECO:0000259" key="1">
    <source>
        <dbReference type="Pfam" id="PF12728"/>
    </source>
</evidence>
<gene>
    <name evidence="2" type="ORF">FPPS064S07_01777</name>
</gene>
<reference evidence="2 3" key="1">
    <citation type="submission" date="2019-07" db="EMBL/GenBank/DDBJ databases">
        <authorList>
            <person name="Hibberd C M."/>
            <person name="Gehrig L. J."/>
            <person name="Chang H.-W."/>
            <person name="Venkatesh S."/>
        </authorList>
    </citation>
    <scope>NUCLEOTIDE SEQUENCE [LARGE SCALE GENOMIC DNA]</scope>
    <source>
        <strain evidence="2">Faecalibacterium_prausnitzii_JG_BgPS064</strain>
    </source>
</reference>
<evidence type="ECO:0000313" key="2">
    <source>
        <dbReference type="EMBL" id="VUX21982.1"/>
    </source>
</evidence>
<dbReference type="InterPro" id="IPR010093">
    <property type="entry name" value="SinI_DNA-bd"/>
</dbReference>
<dbReference type="NCBIfam" id="TIGR01764">
    <property type="entry name" value="excise"/>
    <property type="match status" value="1"/>
</dbReference>
<dbReference type="EMBL" id="CABHMY010000177">
    <property type="protein sequence ID" value="VUX21982.1"/>
    <property type="molecule type" value="Genomic_DNA"/>
</dbReference>
<feature type="domain" description="Helix-turn-helix" evidence="1">
    <location>
        <begin position="22"/>
        <end position="68"/>
    </location>
</feature>
<protein>
    <submittedName>
        <fullName evidence="2">Helix-turn-helix domain protein</fullName>
    </submittedName>
</protein>
<dbReference type="Pfam" id="PF12728">
    <property type="entry name" value="HTH_17"/>
    <property type="match status" value="1"/>
</dbReference>
<keyword evidence="3" id="KW-1185">Reference proteome</keyword>
<evidence type="ECO:0000313" key="3">
    <source>
        <dbReference type="Proteomes" id="UP000406184"/>
    </source>
</evidence>
<dbReference type="InterPro" id="IPR041657">
    <property type="entry name" value="HTH_17"/>
</dbReference>
<organism evidence="2 3">
    <name type="scientific">Faecalibacterium prausnitzii</name>
    <dbReference type="NCBI Taxonomy" id="853"/>
    <lineage>
        <taxon>Bacteria</taxon>
        <taxon>Bacillati</taxon>
        <taxon>Bacillota</taxon>
        <taxon>Clostridia</taxon>
        <taxon>Eubacteriales</taxon>
        <taxon>Oscillospiraceae</taxon>
        <taxon>Faecalibacterium</taxon>
    </lineage>
</organism>
<dbReference type="GO" id="GO:0003677">
    <property type="term" value="F:DNA binding"/>
    <property type="evidence" value="ECO:0007669"/>
    <property type="project" value="InterPro"/>
</dbReference>